<sequence>MIDPFACWEDMAESSRDARITGVANFRPHL</sequence>
<organism evidence="1 2">
    <name type="scientific">Bradyrhizobium yuanmingense</name>
    <dbReference type="NCBI Taxonomy" id="108015"/>
    <lineage>
        <taxon>Bacteria</taxon>
        <taxon>Pseudomonadati</taxon>
        <taxon>Pseudomonadota</taxon>
        <taxon>Alphaproteobacteria</taxon>
        <taxon>Hyphomicrobiales</taxon>
        <taxon>Nitrobacteraceae</taxon>
        <taxon>Bradyrhizobium</taxon>
    </lineage>
</organism>
<evidence type="ECO:0000313" key="2">
    <source>
        <dbReference type="Proteomes" id="UP001565474"/>
    </source>
</evidence>
<dbReference type="Proteomes" id="UP001565474">
    <property type="component" value="Unassembled WGS sequence"/>
</dbReference>
<reference evidence="1 2" key="1">
    <citation type="submission" date="2024-07" db="EMBL/GenBank/DDBJ databases">
        <title>Genomic Encyclopedia of Type Strains, Phase V (KMG-V): Genome sequencing to study the core and pangenomes of soil and plant-associated prokaryotes.</title>
        <authorList>
            <person name="Whitman W."/>
        </authorList>
    </citation>
    <scope>NUCLEOTIDE SEQUENCE [LARGE SCALE GENOMIC DNA]</scope>
    <source>
        <strain evidence="1 2">USDA 222</strain>
    </source>
</reference>
<accession>A0ABV4GM70</accession>
<comment type="caution">
    <text evidence="1">The sequence shown here is derived from an EMBL/GenBank/DDBJ whole genome shotgun (WGS) entry which is preliminary data.</text>
</comment>
<keyword evidence="2" id="KW-1185">Reference proteome</keyword>
<protein>
    <submittedName>
        <fullName evidence="1">Uncharacterized protein</fullName>
    </submittedName>
</protein>
<name>A0ABV4GM70_9BRAD</name>
<dbReference type="EMBL" id="JBGBZN010000002">
    <property type="protein sequence ID" value="MEY9473038.1"/>
    <property type="molecule type" value="Genomic_DNA"/>
</dbReference>
<gene>
    <name evidence="1" type="ORF">ABH992_005437</name>
</gene>
<proteinExistence type="predicted"/>
<evidence type="ECO:0000313" key="1">
    <source>
        <dbReference type="EMBL" id="MEY9473038.1"/>
    </source>
</evidence>